<dbReference type="InterPro" id="IPR000847">
    <property type="entry name" value="LysR_HTH_N"/>
</dbReference>
<evidence type="ECO:0000259" key="5">
    <source>
        <dbReference type="PROSITE" id="PS50931"/>
    </source>
</evidence>
<dbReference type="FunFam" id="1.10.10.10:FF:000001">
    <property type="entry name" value="LysR family transcriptional regulator"/>
    <property type="match status" value="1"/>
</dbReference>
<keyword evidence="4" id="KW-0804">Transcription</keyword>
<dbReference type="InterPro" id="IPR005119">
    <property type="entry name" value="LysR_subst-bd"/>
</dbReference>
<dbReference type="AlphaFoldDB" id="A0A1J5T7D3"/>
<dbReference type="SUPFAM" id="SSF53850">
    <property type="entry name" value="Periplasmic binding protein-like II"/>
    <property type="match status" value="1"/>
</dbReference>
<evidence type="ECO:0000256" key="2">
    <source>
        <dbReference type="ARBA" id="ARBA00023015"/>
    </source>
</evidence>
<dbReference type="Pfam" id="PF03466">
    <property type="entry name" value="LysR_substrate"/>
    <property type="match status" value="1"/>
</dbReference>
<dbReference type="CDD" id="cd05466">
    <property type="entry name" value="PBP2_LTTR_substrate"/>
    <property type="match status" value="1"/>
</dbReference>
<dbReference type="SUPFAM" id="SSF46785">
    <property type="entry name" value="Winged helix' DNA-binding domain"/>
    <property type="match status" value="1"/>
</dbReference>
<gene>
    <name evidence="6" type="primary">cynR_1</name>
    <name evidence="6" type="ORF">GALL_63950</name>
</gene>
<dbReference type="GO" id="GO:0003700">
    <property type="term" value="F:DNA-binding transcription factor activity"/>
    <property type="evidence" value="ECO:0007669"/>
    <property type="project" value="InterPro"/>
</dbReference>
<comment type="caution">
    <text evidence="6">The sequence shown here is derived from an EMBL/GenBank/DDBJ whole genome shotgun (WGS) entry which is preliminary data.</text>
</comment>
<evidence type="ECO:0000256" key="1">
    <source>
        <dbReference type="ARBA" id="ARBA00009437"/>
    </source>
</evidence>
<keyword evidence="3" id="KW-0238">DNA-binding</keyword>
<dbReference type="GO" id="GO:0005829">
    <property type="term" value="C:cytosol"/>
    <property type="evidence" value="ECO:0007669"/>
    <property type="project" value="TreeGrafter"/>
</dbReference>
<dbReference type="PROSITE" id="PS50931">
    <property type="entry name" value="HTH_LYSR"/>
    <property type="match status" value="1"/>
</dbReference>
<accession>A0A1J5T7D3</accession>
<dbReference type="GO" id="GO:0003677">
    <property type="term" value="F:DNA binding"/>
    <property type="evidence" value="ECO:0007669"/>
    <property type="project" value="UniProtKB-KW"/>
</dbReference>
<evidence type="ECO:0000256" key="3">
    <source>
        <dbReference type="ARBA" id="ARBA00023125"/>
    </source>
</evidence>
<sequence>MELRQLKYFIRSAEVLNFTEAANDLFISQSTLSQQIKQLEDELGILLFDRVGKRIRITEAGNLFLTYARQALQDTKDGKQIIEDLKELKTGTLNIGVTYGLSALLTDTIVSFSKLYPQIKITVDFGTSEDLLEKLKIAKIDFVLSFLQLPADDVFVSQVLFDSKLALVVHPSHPVAKEKTIDVKDLQNISLALPAKGFNTRDFLEDAFSKNNINPLVKVELNDINMLLQLVETGNWCTILTMASVKGRPGLQTIPITGIDITREASITWYKDVYRKKAALAFAELIRSQIH</sequence>
<dbReference type="EMBL" id="MLJW01000018">
    <property type="protein sequence ID" value="OIR12144.1"/>
    <property type="molecule type" value="Genomic_DNA"/>
</dbReference>
<dbReference type="InterPro" id="IPR050950">
    <property type="entry name" value="HTH-type_LysR_regulators"/>
</dbReference>
<dbReference type="PRINTS" id="PR00039">
    <property type="entry name" value="HTHLYSR"/>
</dbReference>
<feature type="domain" description="HTH lysR-type" evidence="5">
    <location>
        <begin position="1"/>
        <end position="58"/>
    </location>
</feature>
<dbReference type="Gene3D" id="1.10.10.10">
    <property type="entry name" value="Winged helix-like DNA-binding domain superfamily/Winged helix DNA-binding domain"/>
    <property type="match status" value="1"/>
</dbReference>
<comment type="similarity">
    <text evidence="1">Belongs to the LysR transcriptional regulatory family.</text>
</comment>
<reference evidence="6" key="1">
    <citation type="submission" date="2016-10" db="EMBL/GenBank/DDBJ databases">
        <title>Sequence of Gallionella enrichment culture.</title>
        <authorList>
            <person name="Poehlein A."/>
            <person name="Muehling M."/>
            <person name="Daniel R."/>
        </authorList>
    </citation>
    <scope>NUCLEOTIDE SEQUENCE</scope>
</reference>
<name>A0A1J5T7D3_9ZZZZ</name>
<keyword evidence="2" id="KW-0805">Transcription regulation</keyword>
<dbReference type="Gene3D" id="3.40.190.290">
    <property type="match status" value="1"/>
</dbReference>
<dbReference type="InterPro" id="IPR036390">
    <property type="entry name" value="WH_DNA-bd_sf"/>
</dbReference>
<dbReference type="PANTHER" id="PTHR30419">
    <property type="entry name" value="HTH-TYPE TRANSCRIPTIONAL REGULATOR YBHD"/>
    <property type="match status" value="1"/>
</dbReference>
<protein>
    <submittedName>
        <fullName evidence="6">HTH-type transcriptional regulator CynR</fullName>
    </submittedName>
</protein>
<evidence type="ECO:0000256" key="4">
    <source>
        <dbReference type="ARBA" id="ARBA00023163"/>
    </source>
</evidence>
<organism evidence="6">
    <name type="scientific">mine drainage metagenome</name>
    <dbReference type="NCBI Taxonomy" id="410659"/>
    <lineage>
        <taxon>unclassified sequences</taxon>
        <taxon>metagenomes</taxon>
        <taxon>ecological metagenomes</taxon>
    </lineage>
</organism>
<dbReference type="InterPro" id="IPR036388">
    <property type="entry name" value="WH-like_DNA-bd_sf"/>
</dbReference>
<dbReference type="Pfam" id="PF00126">
    <property type="entry name" value="HTH_1"/>
    <property type="match status" value="1"/>
</dbReference>
<proteinExistence type="inferred from homology"/>
<evidence type="ECO:0000313" key="6">
    <source>
        <dbReference type="EMBL" id="OIR12144.1"/>
    </source>
</evidence>